<dbReference type="EMBL" id="MU002015">
    <property type="protein sequence ID" value="KAF2791516.1"/>
    <property type="molecule type" value="Genomic_DNA"/>
</dbReference>
<dbReference type="Gene3D" id="2.60.40.420">
    <property type="entry name" value="Cupredoxins - blue copper proteins"/>
    <property type="match status" value="1"/>
</dbReference>
<name>A0A6A6X586_9PLEO</name>
<feature type="chain" id="PRO_5025371182" evidence="3">
    <location>
        <begin position="20"/>
        <end position="221"/>
    </location>
</feature>
<keyword evidence="5" id="KW-1185">Reference proteome</keyword>
<dbReference type="CDD" id="cd00920">
    <property type="entry name" value="Cupredoxin"/>
    <property type="match status" value="1"/>
</dbReference>
<proteinExistence type="predicted"/>
<dbReference type="Proteomes" id="UP000799757">
    <property type="component" value="Unassembled WGS sequence"/>
</dbReference>
<evidence type="ECO:0000256" key="1">
    <source>
        <dbReference type="SAM" id="MobiDB-lite"/>
    </source>
</evidence>
<reference evidence="4" key="1">
    <citation type="journal article" date="2020" name="Stud. Mycol.">
        <title>101 Dothideomycetes genomes: a test case for predicting lifestyles and emergence of pathogens.</title>
        <authorList>
            <person name="Haridas S."/>
            <person name="Albert R."/>
            <person name="Binder M."/>
            <person name="Bloem J."/>
            <person name="Labutti K."/>
            <person name="Salamov A."/>
            <person name="Andreopoulos B."/>
            <person name="Baker S."/>
            <person name="Barry K."/>
            <person name="Bills G."/>
            <person name="Bluhm B."/>
            <person name="Cannon C."/>
            <person name="Castanera R."/>
            <person name="Culley D."/>
            <person name="Daum C."/>
            <person name="Ezra D."/>
            <person name="Gonzalez J."/>
            <person name="Henrissat B."/>
            <person name="Kuo A."/>
            <person name="Liang C."/>
            <person name="Lipzen A."/>
            <person name="Lutzoni F."/>
            <person name="Magnuson J."/>
            <person name="Mondo S."/>
            <person name="Nolan M."/>
            <person name="Ohm R."/>
            <person name="Pangilinan J."/>
            <person name="Park H.-J."/>
            <person name="Ramirez L."/>
            <person name="Alfaro M."/>
            <person name="Sun H."/>
            <person name="Tritt A."/>
            <person name="Yoshinaga Y."/>
            <person name="Zwiers L.-H."/>
            <person name="Turgeon B."/>
            <person name="Goodwin S."/>
            <person name="Spatafora J."/>
            <person name="Crous P."/>
            <person name="Grigoriev I."/>
        </authorList>
    </citation>
    <scope>NUCLEOTIDE SEQUENCE</scope>
    <source>
        <strain evidence="4">CBS 109.77</strain>
    </source>
</reference>
<keyword evidence="2" id="KW-1133">Transmembrane helix</keyword>
<dbReference type="InterPro" id="IPR052953">
    <property type="entry name" value="Ser-rich/MCO-related"/>
</dbReference>
<organism evidence="4 5">
    <name type="scientific">Melanomma pulvis-pyrius CBS 109.77</name>
    <dbReference type="NCBI Taxonomy" id="1314802"/>
    <lineage>
        <taxon>Eukaryota</taxon>
        <taxon>Fungi</taxon>
        <taxon>Dikarya</taxon>
        <taxon>Ascomycota</taxon>
        <taxon>Pezizomycotina</taxon>
        <taxon>Dothideomycetes</taxon>
        <taxon>Pleosporomycetidae</taxon>
        <taxon>Pleosporales</taxon>
        <taxon>Melanommataceae</taxon>
        <taxon>Melanomma</taxon>
    </lineage>
</organism>
<dbReference type="InterPro" id="IPR008972">
    <property type="entry name" value="Cupredoxin"/>
</dbReference>
<sequence>MVSSTFVAVLFGVLPLALAAHYDTGNATSAYYPSATNSPSPVQTVSVGKGGLIFTPDTIVAKVGEEITFQFFPKNHSVVQADFNNPCNPAAGLGSIFSGFIPSATPGPSNQTFTITVKDDKPIWLYCAALLPKPHCSAGMVAVINPPKEGPNSLDAFRLLAAKTNTSTAPATPRGDVETTTPSPSATNTGGPILSTGAASSLVVGGGAIGGLMVVFAGLLL</sequence>
<dbReference type="AlphaFoldDB" id="A0A6A6X586"/>
<dbReference type="PANTHER" id="PTHR34883">
    <property type="entry name" value="SERINE-RICH PROTEIN, PUTATIVE-RELATED-RELATED"/>
    <property type="match status" value="1"/>
</dbReference>
<accession>A0A6A6X586</accession>
<dbReference type="PANTHER" id="PTHR34883:SF15">
    <property type="entry name" value="EXTRACELLULAR SERINE-RICH PROTEIN"/>
    <property type="match status" value="1"/>
</dbReference>
<dbReference type="OrthoDB" id="2331100at2759"/>
<gene>
    <name evidence="4" type="ORF">K505DRAFT_326804</name>
</gene>
<evidence type="ECO:0000256" key="3">
    <source>
        <dbReference type="SAM" id="SignalP"/>
    </source>
</evidence>
<feature type="signal peptide" evidence="3">
    <location>
        <begin position="1"/>
        <end position="19"/>
    </location>
</feature>
<evidence type="ECO:0000313" key="4">
    <source>
        <dbReference type="EMBL" id="KAF2791516.1"/>
    </source>
</evidence>
<evidence type="ECO:0000256" key="2">
    <source>
        <dbReference type="SAM" id="Phobius"/>
    </source>
</evidence>
<keyword evidence="3" id="KW-0732">Signal</keyword>
<keyword evidence="2" id="KW-0472">Membrane</keyword>
<protein>
    <submittedName>
        <fullName evidence="4">Cupredoxin</fullName>
    </submittedName>
</protein>
<dbReference type="SUPFAM" id="SSF49503">
    <property type="entry name" value="Cupredoxins"/>
    <property type="match status" value="1"/>
</dbReference>
<keyword evidence="2" id="KW-0812">Transmembrane</keyword>
<feature type="transmembrane region" description="Helical" evidence="2">
    <location>
        <begin position="198"/>
        <end position="220"/>
    </location>
</feature>
<feature type="region of interest" description="Disordered" evidence="1">
    <location>
        <begin position="166"/>
        <end position="192"/>
    </location>
</feature>
<feature type="compositionally biased region" description="Polar residues" evidence="1">
    <location>
        <begin position="178"/>
        <end position="190"/>
    </location>
</feature>
<evidence type="ECO:0000313" key="5">
    <source>
        <dbReference type="Proteomes" id="UP000799757"/>
    </source>
</evidence>